<dbReference type="AlphaFoldDB" id="M5EVL2"/>
<gene>
    <name evidence="2" type="ORF">MESS2_660012</name>
</gene>
<feature type="region of interest" description="Disordered" evidence="1">
    <location>
        <begin position="38"/>
        <end position="57"/>
    </location>
</feature>
<dbReference type="Proteomes" id="UP000012062">
    <property type="component" value="Unassembled WGS sequence"/>
</dbReference>
<organism evidence="2 3">
    <name type="scientific">Mesorhizobium metallidurans STM 2683</name>
    <dbReference type="NCBI Taxonomy" id="1297569"/>
    <lineage>
        <taxon>Bacteria</taxon>
        <taxon>Pseudomonadati</taxon>
        <taxon>Pseudomonadota</taxon>
        <taxon>Alphaproteobacteria</taxon>
        <taxon>Hyphomicrobiales</taxon>
        <taxon>Phyllobacteriaceae</taxon>
        <taxon>Mesorhizobium</taxon>
    </lineage>
</organism>
<evidence type="ECO:0000256" key="1">
    <source>
        <dbReference type="SAM" id="MobiDB-lite"/>
    </source>
</evidence>
<feature type="region of interest" description="Disordered" evidence="1">
    <location>
        <begin position="95"/>
        <end position="117"/>
    </location>
</feature>
<accession>M5EVL2</accession>
<proteinExistence type="predicted"/>
<evidence type="ECO:0000313" key="3">
    <source>
        <dbReference type="Proteomes" id="UP000012062"/>
    </source>
</evidence>
<reference evidence="2 3" key="1">
    <citation type="submission" date="2013-02" db="EMBL/GenBank/DDBJ databases">
        <authorList>
            <person name="Genoscope - CEA"/>
        </authorList>
    </citation>
    <scope>NUCLEOTIDE SEQUENCE [LARGE SCALE GENOMIC DNA]</scope>
    <source>
        <strain evidence="2 3">STM 2683</strain>
    </source>
</reference>
<keyword evidence="3" id="KW-1185">Reference proteome</keyword>
<evidence type="ECO:0000313" key="2">
    <source>
        <dbReference type="EMBL" id="CCV07973.1"/>
    </source>
</evidence>
<name>M5EVL2_9HYPH</name>
<sequence>MAGSEDGHGLCEPLFMVHGVRIGIVNCNTGRDKHPFADLDTDGVRRPDRRPGANETEISDLDIPFVREDLQMPVQAAIRTNLHSRSVTVDIENFSAGAEPSSRPDDGILPCRSSGDP</sequence>
<protein>
    <submittedName>
        <fullName evidence="2">Uncharacterized protein</fullName>
    </submittedName>
</protein>
<comment type="caution">
    <text evidence="2">The sequence shown here is derived from an EMBL/GenBank/DDBJ whole genome shotgun (WGS) entry which is preliminary data.</text>
</comment>
<dbReference type="EMBL" id="CAUM01000135">
    <property type="protein sequence ID" value="CCV07973.1"/>
    <property type="molecule type" value="Genomic_DNA"/>
</dbReference>
<feature type="compositionally biased region" description="Basic and acidic residues" evidence="1">
    <location>
        <begin position="38"/>
        <end position="52"/>
    </location>
</feature>